<dbReference type="InterPro" id="IPR013216">
    <property type="entry name" value="Methyltransf_11"/>
</dbReference>
<proteinExistence type="predicted"/>
<evidence type="ECO:0000259" key="1">
    <source>
        <dbReference type="Pfam" id="PF00535"/>
    </source>
</evidence>
<dbReference type="InterPro" id="IPR029044">
    <property type="entry name" value="Nucleotide-diphossugar_trans"/>
</dbReference>
<dbReference type="CDD" id="cd04186">
    <property type="entry name" value="GT_2_like_c"/>
    <property type="match status" value="1"/>
</dbReference>
<dbReference type="Gene3D" id="3.90.550.10">
    <property type="entry name" value="Spore Coat Polysaccharide Biosynthesis Protein SpsA, Chain A"/>
    <property type="match status" value="1"/>
</dbReference>
<dbReference type="Pfam" id="PF08241">
    <property type="entry name" value="Methyltransf_11"/>
    <property type="match status" value="1"/>
</dbReference>
<reference evidence="3 4" key="1">
    <citation type="journal article" date="2020" name="Int. J. Syst. Evol. Microbiol.">
        <title>Novel acetic acid bacteria from cider fermentations: Acetobacter conturbans sp. nov. and Acetobacter fallax sp. nov.</title>
        <authorList>
            <person name="Sombolestani A.S."/>
            <person name="Cleenwerck I."/>
            <person name="Cnockaert M."/>
            <person name="Borremans W."/>
            <person name="Wieme A.D."/>
            <person name="De Vuyst L."/>
            <person name="Vandamme P."/>
        </authorList>
    </citation>
    <scope>NUCLEOTIDE SEQUENCE [LARGE SCALE GENOMIC DNA]</scope>
    <source>
        <strain evidence="3 4">LMG 30640</strain>
    </source>
</reference>
<dbReference type="Gene3D" id="3.40.50.150">
    <property type="entry name" value="Vaccinia Virus protein VP39"/>
    <property type="match status" value="1"/>
</dbReference>
<dbReference type="SUPFAM" id="SSF53448">
    <property type="entry name" value="Nucleotide-diphospho-sugar transferases"/>
    <property type="match status" value="1"/>
</dbReference>
<protein>
    <submittedName>
        <fullName evidence="3">Glycosyltransferase</fullName>
    </submittedName>
</protein>
<dbReference type="InterPro" id="IPR029063">
    <property type="entry name" value="SAM-dependent_MTases_sf"/>
</dbReference>
<name>A0ABX0JX49_9PROT</name>
<sequence>MEDLGSHTEAARSHSSLAMQNIEKEMALPPHVRARIVEELSRAMARAEAAQQHARFLERAIEITPDETRDFDSLAAANDELHRRLCELQTKHDEIAGSAAWRVGRRLRHSAQKQPRLARILRRSIKLLYWIVTFRLWSNIRRRQRTQTSIALLEKSPLFDGAWYLRHYADLLSPDTDPVRHYLWVGAEMGLDPHPLFSSTWYRSKLTVETAVNPLIHYISRHGRGTPDPHPLFDTDYYLKQRQGRIAPGMTPLEDFLVSDKAERVTPNPVFTATLYAEEYLESFDTPPNALVHYAAEGEKAGFWPHPLFDPVWYRHEHSGSARWGAFAHYLREGGREAKVACSEQMKRLGAGLSLPFRVTFPEVAGPEVSVIVPIFGHAYDTWRCLASVSLATHGVTFEVIVADDRPSRPVAPLLDVSGTTMIINNENQGFLGNCNSAARRAQGRELVFLNNDTTVGKNWLAPMMAVMRSDSRVGMVGCKLLNSDGSVQEAGGIIYSTGWGDPFGKNDLRPERGRYNYVRDVDVVTGACFLVRRDVFEAHGGFDGRFAPAFYEEFDLATSMRNAGYRIVYQPASVVYHYGSASYGTEVRDRQTLKNHGVFCKKWATLLSRQPAPDDPSFLVRERPSARGVILVIDDKVPEYDKHAGAVTLFQYLGLLREMGLRVVYAPHNGLPLEPYTSALQQRGIEVLYKPDTLHDWLKENGTFIDFIWTARPDVTHPILPWLKRYTGAKILYYTHDLHYLRERRRYELEGSVWALQESQRLKPIELGIFREVDCVMTPSREEAGDILAEVPEANVAVIPPYLFGETMVSDAAEGFGDRKDVLFIGGFDHTPNVDAALWLVTEIMPLIWREKPNTVLWIVGNVPPENVRALASDKVQVTGFVPDLDPYLTRARVSLNPLRYGAGVKGKIVTSLQAGIPVVTTPCGNEGIQLQNGRDALIGETAEELAAATLRLLSDVEMCARLIRSGADVVRTRFSKELARRDLRQLFGDALCPVCGARPRQTKRRMSLEWREETHCIACGALNRSAALAQVLISPWNRYGINILEDAFVYLRENRIHEFGHTGPIGRRLGVLEGFSCSDYFDDTERNGASSVNGVAHENIQDLSFASNTMNLMFSQDVMEHVADPWLGFREIYRVLTAGGRYVFTAPANLAMPSTIVRAVLEDGTIRHVETPQYHGDPRREEGALVFTDFGADIISRLQEIGFIVRIHEVGMPEGRGETVRVFEAIKPQD</sequence>
<dbReference type="RefSeq" id="WP_173584930.1">
    <property type="nucleotide sequence ID" value="NZ_WOTB01000041.1"/>
</dbReference>
<accession>A0ABX0JX49</accession>
<dbReference type="PANTHER" id="PTHR43179">
    <property type="entry name" value="RHAMNOSYLTRANSFERASE WBBL"/>
    <property type="match status" value="1"/>
</dbReference>
<keyword evidence="4" id="KW-1185">Reference proteome</keyword>
<gene>
    <name evidence="3" type="ORF">GOB93_18480</name>
</gene>
<dbReference type="Proteomes" id="UP000635278">
    <property type="component" value="Unassembled WGS sequence"/>
</dbReference>
<dbReference type="Gene3D" id="3.40.50.2000">
    <property type="entry name" value="Glycogen Phosphorylase B"/>
    <property type="match status" value="2"/>
</dbReference>
<comment type="caution">
    <text evidence="3">The sequence shown here is derived from an EMBL/GenBank/DDBJ whole genome shotgun (WGS) entry which is preliminary data.</text>
</comment>
<evidence type="ECO:0000259" key="2">
    <source>
        <dbReference type="Pfam" id="PF08241"/>
    </source>
</evidence>
<dbReference type="CDD" id="cd03801">
    <property type="entry name" value="GT4_PimA-like"/>
    <property type="match status" value="1"/>
</dbReference>
<dbReference type="InterPro" id="IPR001173">
    <property type="entry name" value="Glyco_trans_2-like"/>
</dbReference>
<feature type="domain" description="Glycosyltransferase 2-like" evidence="1">
    <location>
        <begin position="370"/>
        <end position="540"/>
    </location>
</feature>
<dbReference type="PANTHER" id="PTHR43179:SF7">
    <property type="entry name" value="RHAMNOSYLTRANSFERASE WBBL"/>
    <property type="match status" value="1"/>
</dbReference>
<dbReference type="EMBL" id="WOTB01000041">
    <property type="protein sequence ID" value="NHN86598.1"/>
    <property type="molecule type" value="Genomic_DNA"/>
</dbReference>
<evidence type="ECO:0000313" key="4">
    <source>
        <dbReference type="Proteomes" id="UP000635278"/>
    </source>
</evidence>
<dbReference type="Pfam" id="PF00535">
    <property type="entry name" value="Glycos_transf_2"/>
    <property type="match status" value="1"/>
</dbReference>
<dbReference type="SUPFAM" id="SSF53756">
    <property type="entry name" value="UDP-Glycosyltransferase/glycogen phosphorylase"/>
    <property type="match status" value="1"/>
</dbReference>
<organism evidence="3 4">
    <name type="scientific">Acetobacter musti</name>
    <dbReference type="NCBI Taxonomy" id="864732"/>
    <lineage>
        <taxon>Bacteria</taxon>
        <taxon>Pseudomonadati</taxon>
        <taxon>Pseudomonadota</taxon>
        <taxon>Alphaproteobacteria</taxon>
        <taxon>Acetobacterales</taxon>
        <taxon>Acetobacteraceae</taxon>
        <taxon>Acetobacter</taxon>
    </lineage>
</organism>
<evidence type="ECO:0000313" key="3">
    <source>
        <dbReference type="EMBL" id="NHN86598.1"/>
    </source>
</evidence>
<feature type="domain" description="Methyltransferase type 11" evidence="2">
    <location>
        <begin position="1097"/>
        <end position="1146"/>
    </location>
</feature>
<dbReference type="SUPFAM" id="SSF53335">
    <property type="entry name" value="S-adenosyl-L-methionine-dependent methyltransferases"/>
    <property type="match status" value="1"/>
</dbReference>
<dbReference type="Pfam" id="PF13692">
    <property type="entry name" value="Glyco_trans_1_4"/>
    <property type="match status" value="1"/>
</dbReference>